<feature type="compositionally biased region" description="Acidic residues" evidence="1">
    <location>
        <begin position="232"/>
        <end position="252"/>
    </location>
</feature>
<accession>A0AA39YHP9</accession>
<feature type="region of interest" description="Disordered" evidence="1">
    <location>
        <begin position="226"/>
        <end position="252"/>
    </location>
</feature>
<gene>
    <name evidence="2" type="ORF">B0T16DRAFT_455178</name>
</gene>
<proteinExistence type="predicted"/>
<dbReference type="EMBL" id="JAULSV010000002">
    <property type="protein sequence ID" value="KAK0652832.1"/>
    <property type="molecule type" value="Genomic_DNA"/>
</dbReference>
<dbReference type="AlphaFoldDB" id="A0AA39YHP9"/>
<sequence length="470" mass="53929">MAEPDFFGLLDRFLARESTTKMDRDALRRILTIVPPHEPTNHLLPVDEAKEKIKILLKLQRLWKSEFTSLTGMDEQFFKPLHPIIIATVMMMDIIILRGRIGKCFSSALRDFLRYLSVMPCFIKILTVTARNEDYSSLLELEVEEPKLEDELERKATRDDYEKADREKLDNHRCVVLGTGSPDVCHIIPFSLNSSDESRANFEKYLAAAADCLFYRAPECVGDLESTSENMDSVDENPSDDLDNSDDIDVDSDEDDLPAQVDLFVNHCRKIFSKKKGVSDKSWNQICLNSQLGLWWAYGYFAFKPLGVDGEFTPEMLEMPSKKAECKGVYTRIKLQFHWMPRRKDMGEKAPPLTVTKSSRPEEFSSMFDKTYGDLDTDGSNPVFADDRRTSVSHEVETGNIFYVKVENRYANRMLAALRIQWAVIKILSIAGGVESLEDVGDHPDYLDENLDWLGHRGTTLRELFKKWDD</sequence>
<protein>
    <recommendedName>
        <fullName evidence="4">HNH nuclease domain-containing protein</fullName>
    </recommendedName>
</protein>
<evidence type="ECO:0008006" key="4">
    <source>
        <dbReference type="Google" id="ProtNLM"/>
    </source>
</evidence>
<reference evidence="2" key="1">
    <citation type="submission" date="2023-06" db="EMBL/GenBank/DDBJ databases">
        <title>Genome-scale phylogeny and comparative genomics of the fungal order Sordariales.</title>
        <authorList>
            <consortium name="Lawrence Berkeley National Laboratory"/>
            <person name="Hensen N."/>
            <person name="Bonometti L."/>
            <person name="Westerberg I."/>
            <person name="Brannstrom I.O."/>
            <person name="Guillou S."/>
            <person name="Cros-Aarteil S."/>
            <person name="Calhoun S."/>
            <person name="Haridas S."/>
            <person name="Kuo A."/>
            <person name="Mondo S."/>
            <person name="Pangilinan J."/>
            <person name="Riley R."/>
            <person name="Labutti K."/>
            <person name="Andreopoulos B."/>
            <person name="Lipzen A."/>
            <person name="Chen C."/>
            <person name="Yanf M."/>
            <person name="Daum C."/>
            <person name="Ng V."/>
            <person name="Clum A."/>
            <person name="Steindorff A."/>
            <person name="Ohm R."/>
            <person name="Martin F."/>
            <person name="Silar P."/>
            <person name="Natvig D."/>
            <person name="Lalanne C."/>
            <person name="Gautier V."/>
            <person name="Ament-Velasquez S.L."/>
            <person name="Kruys A."/>
            <person name="Hutchinson M.I."/>
            <person name="Powell A.J."/>
            <person name="Barry K."/>
            <person name="Miller A.N."/>
            <person name="Grigoriev I.V."/>
            <person name="Debuchy R."/>
            <person name="Gladieux P."/>
            <person name="Thoren M.H."/>
            <person name="Johannesson H."/>
        </authorList>
    </citation>
    <scope>NUCLEOTIDE SEQUENCE</scope>
    <source>
        <strain evidence="2">SMH2532-1</strain>
    </source>
</reference>
<evidence type="ECO:0000256" key="1">
    <source>
        <dbReference type="SAM" id="MobiDB-lite"/>
    </source>
</evidence>
<dbReference type="Proteomes" id="UP001174936">
    <property type="component" value="Unassembled WGS sequence"/>
</dbReference>
<name>A0AA39YHP9_9PEZI</name>
<evidence type="ECO:0000313" key="3">
    <source>
        <dbReference type="Proteomes" id="UP001174936"/>
    </source>
</evidence>
<keyword evidence="3" id="KW-1185">Reference proteome</keyword>
<organism evidence="2 3">
    <name type="scientific">Cercophora newfieldiana</name>
    <dbReference type="NCBI Taxonomy" id="92897"/>
    <lineage>
        <taxon>Eukaryota</taxon>
        <taxon>Fungi</taxon>
        <taxon>Dikarya</taxon>
        <taxon>Ascomycota</taxon>
        <taxon>Pezizomycotina</taxon>
        <taxon>Sordariomycetes</taxon>
        <taxon>Sordariomycetidae</taxon>
        <taxon>Sordariales</taxon>
        <taxon>Lasiosphaeriaceae</taxon>
        <taxon>Cercophora</taxon>
    </lineage>
</organism>
<comment type="caution">
    <text evidence="2">The sequence shown here is derived from an EMBL/GenBank/DDBJ whole genome shotgun (WGS) entry which is preliminary data.</text>
</comment>
<evidence type="ECO:0000313" key="2">
    <source>
        <dbReference type="EMBL" id="KAK0652832.1"/>
    </source>
</evidence>